<evidence type="ECO:0000313" key="3">
    <source>
        <dbReference type="EMBL" id="KAE9990425.1"/>
    </source>
</evidence>
<dbReference type="Proteomes" id="UP000433883">
    <property type="component" value="Unassembled WGS sequence"/>
</dbReference>
<evidence type="ECO:0000313" key="2">
    <source>
        <dbReference type="EMBL" id="KAE9968421.1"/>
    </source>
</evidence>
<dbReference type="EMBL" id="WNWQ01000414">
    <property type="protein sequence ID" value="KAE9968421.1"/>
    <property type="molecule type" value="Genomic_DNA"/>
</dbReference>
<organism evidence="3 4">
    <name type="scientific">Venturia inaequalis</name>
    <name type="common">Apple scab fungus</name>
    <dbReference type="NCBI Taxonomy" id="5025"/>
    <lineage>
        <taxon>Eukaryota</taxon>
        <taxon>Fungi</taxon>
        <taxon>Dikarya</taxon>
        <taxon>Ascomycota</taxon>
        <taxon>Pezizomycotina</taxon>
        <taxon>Dothideomycetes</taxon>
        <taxon>Pleosporomycetidae</taxon>
        <taxon>Venturiales</taxon>
        <taxon>Venturiaceae</taxon>
        <taxon>Venturia</taxon>
    </lineage>
</organism>
<sequence length="229" mass="27320">MPASRSNHSRSPKHAKPPTSRILRSQTSKPNTSKPPSKRKNKNRKKREENNNDPHFLHLPREIRQRILLYTFTDEHVLRGLRLDVRMHEDEECSVQWVYGPRDTDDEWLDMEKWAGRLRNLHPVVAGEMRWVLLRWRARKEILGPMKQELWEAMFGDRFDVIWGQKIRGTWVKDGPVLLSLKCGLDQSDEVKALLEYMGKSTEIDNYETGYEVVFERSWRLPDEKWVFR</sequence>
<feature type="compositionally biased region" description="Basic residues" evidence="1">
    <location>
        <begin position="36"/>
        <end position="45"/>
    </location>
</feature>
<dbReference type="Proteomes" id="UP000490939">
    <property type="component" value="Unassembled WGS sequence"/>
</dbReference>
<protein>
    <submittedName>
        <fullName evidence="3">Uncharacterized protein</fullName>
    </submittedName>
</protein>
<evidence type="ECO:0000313" key="4">
    <source>
        <dbReference type="Proteomes" id="UP000490939"/>
    </source>
</evidence>
<comment type="caution">
    <text evidence="3">The sequence shown here is derived from an EMBL/GenBank/DDBJ whole genome shotgun (WGS) entry which is preliminary data.</text>
</comment>
<dbReference type="EMBL" id="WNWR01000138">
    <property type="protein sequence ID" value="KAE9990425.1"/>
    <property type="molecule type" value="Genomic_DNA"/>
</dbReference>
<name>A0A8H3VKC3_VENIN</name>
<gene>
    <name evidence="2" type="ORF">BLS_005869</name>
    <name evidence="3" type="ORF">EG327_001423</name>
</gene>
<feature type="region of interest" description="Disordered" evidence="1">
    <location>
        <begin position="1"/>
        <end position="56"/>
    </location>
</feature>
<proteinExistence type="predicted"/>
<accession>A0A8H3VKC3</accession>
<reference evidence="3 4" key="1">
    <citation type="submission" date="2019-07" db="EMBL/GenBank/DDBJ databases">
        <title>Venturia inaequalis Genome Resource.</title>
        <authorList>
            <person name="Lichtner F.J."/>
        </authorList>
    </citation>
    <scope>NUCLEOTIDE SEQUENCE [LARGE SCALE GENOMIC DNA]</scope>
    <source>
        <strain evidence="2">Bline_iso_100314</strain>
        <strain evidence="3 4">DMI_063113</strain>
    </source>
</reference>
<feature type="compositionally biased region" description="Basic and acidic residues" evidence="1">
    <location>
        <begin position="46"/>
        <end position="56"/>
    </location>
</feature>
<evidence type="ECO:0000256" key="1">
    <source>
        <dbReference type="SAM" id="MobiDB-lite"/>
    </source>
</evidence>
<dbReference type="AlphaFoldDB" id="A0A8H3VKC3"/>
<keyword evidence="4" id="KW-1185">Reference proteome</keyword>
<feature type="compositionally biased region" description="Basic residues" evidence="1">
    <location>
        <begin position="7"/>
        <end position="16"/>
    </location>
</feature>